<keyword evidence="12" id="KW-1185">Reference proteome</keyword>
<feature type="compositionally biased region" description="Low complexity" evidence="10">
    <location>
        <begin position="85"/>
        <end position="103"/>
    </location>
</feature>
<dbReference type="AlphaFoldDB" id="A0A9P4LZJ7"/>
<feature type="region of interest" description="Disordered" evidence="10">
    <location>
        <begin position="1"/>
        <end position="141"/>
    </location>
</feature>
<evidence type="ECO:0000256" key="3">
    <source>
        <dbReference type="ARBA" id="ARBA00022490"/>
    </source>
</evidence>
<proteinExistence type="inferred from homology"/>
<evidence type="ECO:0000256" key="8">
    <source>
        <dbReference type="ARBA" id="ARBA00046432"/>
    </source>
</evidence>
<evidence type="ECO:0000313" key="11">
    <source>
        <dbReference type="EMBL" id="KAF2091165.1"/>
    </source>
</evidence>
<gene>
    <name evidence="11" type="ORF">K490DRAFT_34074</name>
</gene>
<dbReference type="GO" id="GO:0005829">
    <property type="term" value="C:cytosol"/>
    <property type="evidence" value="ECO:0007669"/>
    <property type="project" value="UniProtKB-SubCell"/>
</dbReference>
<keyword evidence="3" id="KW-0963">Cytoplasm</keyword>
<accession>A0A9P4LZJ7</accession>
<evidence type="ECO:0000256" key="4">
    <source>
        <dbReference type="ARBA" id="ARBA00022540"/>
    </source>
</evidence>
<organism evidence="11 12">
    <name type="scientific">Saccharata proteae CBS 121410</name>
    <dbReference type="NCBI Taxonomy" id="1314787"/>
    <lineage>
        <taxon>Eukaryota</taxon>
        <taxon>Fungi</taxon>
        <taxon>Dikarya</taxon>
        <taxon>Ascomycota</taxon>
        <taxon>Pezizomycotina</taxon>
        <taxon>Dothideomycetes</taxon>
        <taxon>Dothideomycetes incertae sedis</taxon>
        <taxon>Botryosphaeriales</taxon>
        <taxon>Saccharataceae</taxon>
        <taxon>Saccharata</taxon>
    </lineage>
</organism>
<dbReference type="Gene3D" id="3.40.50.10470">
    <property type="entry name" value="Translation initiation factor eif-2b, domain 2"/>
    <property type="match status" value="1"/>
</dbReference>
<evidence type="ECO:0000256" key="10">
    <source>
        <dbReference type="SAM" id="MobiDB-lite"/>
    </source>
</evidence>
<dbReference type="EMBL" id="ML978712">
    <property type="protein sequence ID" value="KAF2091165.1"/>
    <property type="molecule type" value="Genomic_DNA"/>
</dbReference>
<feature type="compositionally biased region" description="Basic and acidic residues" evidence="10">
    <location>
        <begin position="124"/>
        <end position="135"/>
    </location>
</feature>
<keyword evidence="4" id="KW-0396">Initiation factor</keyword>
<comment type="subcellular location">
    <subcellularLocation>
        <location evidence="1">Cytoplasm</location>
        <location evidence="1">Cytosol</location>
    </subcellularLocation>
</comment>
<dbReference type="Proteomes" id="UP000799776">
    <property type="component" value="Unassembled WGS sequence"/>
</dbReference>
<name>A0A9P4LZJ7_9PEZI</name>
<comment type="caution">
    <text evidence="11">The sequence shown here is derived from an EMBL/GenBank/DDBJ whole genome shotgun (WGS) entry which is preliminary data.</text>
</comment>
<protein>
    <recommendedName>
        <fullName evidence="6">Translation initiation factor eIF2B subunit delta</fullName>
    </recommendedName>
    <alternativeName>
        <fullName evidence="7">eIF2B GDP-GTP exchange factor subunit delta</fullName>
    </alternativeName>
</protein>
<dbReference type="InterPro" id="IPR000649">
    <property type="entry name" value="IF-2B-related"/>
</dbReference>
<dbReference type="SUPFAM" id="SSF100950">
    <property type="entry name" value="NagB/RpiA/CoA transferase-like"/>
    <property type="match status" value="1"/>
</dbReference>
<sequence>MSNQPPSEAAPAVSASNGAAVPPAPTEAPAAPGLSNAELKKRAKAEKAAKRAREKGQQEGGGAASAAPGQGPGKKPEGKSKDPKAGQQGAQGAGKAQQESSQQRPLALRRRPSQNGPTAVAQVKEGKSTEKKRTTDNQVGLFGHLYGQPRRYKIAGAPKEVHPAILALGLQMSSYVVCGSNARCVAMLLAFKSVIDSYTTPPGTALSRHLTAHHLSPQISYLSSCRPLSVSQGNAIRWLKDLIIKIDPSVPETTAKAHLCSSIDSFIQERITMADEVIAATAQPKIVDGDVVMTFAKSSIVLKTLIRAHRIGTQFRVVVVDSKPLFEGKHLAKALAHEGVHVTYYQIGAAAHAVKSATKVLLGAHAMMSNGRLYSRVGTAIVAMLAHERDLPVIVCCESVKFTERVALDSIVNNEVAPADEILGEGEWIGDDADEDVENGAPKGRDAKLVKWKETKGLQLLNILYDVTPSDYITMVVTENGSLPPSSVPVVHRLSTNI</sequence>
<dbReference type="InterPro" id="IPR042529">
    <property type="entry name" value="IF_2B-like_C"/>
</dbReference>
<feature type="compositionally biased region" description="Low complexity" evidence="10">
    <location>
        <begin position="1"/>
        <end position="32"/>
    </location>
</feature>
<evidence type="ECO:0000256" key="2">
    <source>
        <dbReference type="ARBA" id="ARBA00007251"/>
    </source>
</evidence>
<evidence type="ECO:0000256" key="7">
    <source>
        <dbReference type="ARBA" id="ARBA00044356"/>
    </source>
</evidence>
<evidence type="ECO:0000256" key="9">
    <source>
        <dbReference type="RuleBase" id="RU003814"/>
    </source>
</evidence>
<evidence type="ECO:0000256" key="1">
    <source>
        <dbReference type="ARBA" id="ARBA00004514"/>
    </source>
</evidence>
<feature type="compositionally biased region" description="Basic and acidic residues" evidence="10">
    <location>
        <begin position="45"/>
        <end position="57"/>
    </location>
</feature>
<comment type="similarity">
    <text evidence="2 9">Belongs to the eIF-2B alpha/beta/delta subunits family.</text>
</comment>
<comment type="subunit">
    <text evidence="8">Component of the translation initiation factor 2B (eIF2B) complex which is a heterodecamer of two sets of five different subunits: alpha, beta, gamma, delta and epsilon. Subunits alpha, beta and delta comprise a regulatory subcomplex and subunits epsilon and gamma comprise a catalytic subcomplex. Within the complex, the hexameric regulatory complex resides at the center, with the two heterodimeric catalytic subcomplexes bound on opposite sides.</text>
</comment>
<dbReference type="GO" id="GO:0003743">
    <property type="term" value="F:translation initiation factor activity"/>
    <property type="evidence" value="ECO:0007669"/>
    <property type="project" value="UniProtKB-KW"/>
</dbReference>
<keyword evidence="5" id="KW-0648">Protein biosynthesis</keyword>
<dbReference type="PANTHER" id="PTHR10233:SF14">
    <property type="entry name" value="TRANSLATION INITIATION FACTOR EIF-2B SUBUNIT DELTA"/>
    <property type="match status" value="1"/>
</dbReference>
<dbReference type="Pfam" id="PF01008">
    <property type="entry name" value="IF-2B"/>
    <property type="match status" value="1"/>
</dbReference>
<evidence type="ECO:0000256" key="6">
    <source>
        <dbReference type="ARBA" id="ARBA00044147"/>
    </source>
</evidence>
<reference evidence="11" key="1">
    <citation type="journal article" date="2020" name="Stud. Mycol.">
        <title>101 Dothideomycetes genomes: a test case for predicting lifestyles and emergence of pathogens.</title>
        <authorList>
            <person name="Haridas S."/>
            <person name="Albert R."/>
            <person name="Binder M."/>
            <person name="Bloem J."/>
            <person name="Labutti K."/>
            <person name="Salamov A."/>
            <person name="Andreopoulos B."/>
            <person name="Baker S."/>
            <person name="Barry K."/>
            <person name="Bills G."/>
            <person name="Bluhm B."/>
            <person name="Cannon C."/>
            <person name="Castanera R."/>
            <person name="Culley D."/>
            <person name="Daum C."/>
            <person name="Ezra D."/>
            <person name="Gonzalez J."/>
            <person name="Henrissat B."/>
            <person name="Kuo A."/>
            <person name="Liang C."/>
            <person name="Lipzen A."/>
            <person name="Lutzoni F."/>
            <person name="Magnuson J."/>
            <person name="Mondo S."/>
            <person name="Nolan M."/>
            <person name="Ohm R."/>
            <person name="Pangilinan J."/>
            <person name="Park H.-J."/>
            <person name="Ramirez L."/>
            <person name="Alfaro M."/>
            <person name="Sun H."/>
            <person name="Tritt A."/>
            <person name="Yoshinaga Y."/>
            <person name="Zwiers L.-H."/>
            <person name="Turgeon B."/>
            <person name="Goodwin S."/>
            <person name="Spatafora J."/>
            <person name="Crous P."/>
            <person name="Grigoriev I."/>
        </authorList>
    </citation>
    <scope>NUCLEOTIDE SEQUENCE</scope>
    <source>
        <strain evidence="11">CBS 121410</strain>
    </source>
</reference>
<evidence type="ECO:0000313" key="12">
    <source>
        <dbReference type="Proteomes" id="UP000799776"/>
    </source>
</evidence>
<dbReference type="InterPro" id="IPR037171">
    <property type="entry name" value="NagB/RpiA_transferase-like"/>
</dbReference>
<dbReference type="OrthoDB" id="10254737at2759"/>
<feature type="compositionally biased region" description="Basic and acidic residues" evidence="10">
    <location>
        <begin position="74"/>
        <end position="84"/>
    </location>
</feature>
<dbReference type="PANTHER" id="PTHR10233">
    <property type="entry name" value="TRANSLATION INITIATION FACTOR EIF-2B"/>
    <property type="match status" value="1"/>
</dbReference>
<evidence type="ECO:0000256" key="5">
    <source>
        <dbReference type="ARBA" id="ARBA00022917"/>
    </source>
</evidence>